<protein>
    <submittedName>
        <fullName evidence="2">Uncharacterized protein</fullName>
    </submittedName>
</protein>
<name>A0A2P2IRE4_RHIMU</name>
<organism evidence="2">
    <name type="scientific">Rhizophora mucronata</name>
    <name type="common">Asiatic mangrove</name>
    <dbReference type="NCBI Taxonomy" id="61149"/>
    <lineage>
        <taxon>Eukaryota</taxon>
        <taxon>Viridiplantae</taxon>
        <taxon>Streptophyta</taxon>
        <taxon>Embryophyta</taxon>
        <taxon>Tracheophyta</taxon>
        <taxon>Spermatophyta</taxon>
        <taxon>Magnoliopsida</taxon>
        <taxon>eudicotyledons</taxon>
        <taxon>Gunneridae</taxon>
        <taxon>Pentapetalae</taxon>
        <taxon>rosids</taxon>
        <taxon>fabids</taxon>
        <taxon>Malpighiales</taxon>
        <taxon>Rhizophoraceae</taxon>
        <taxon>Rhizophora</taxon>
    </lineage>
</organism>
<dbReference type="AlphaFoldDB" id="A0A2P2IRE4"/>
<proteinExistence type="predicted"/>
<evidence type="ECO:0000256" key="1">
    <source>
        <dbReference type="SAM" id="MobiDB-lite"/>
    </source>
</evidence>
<sequence>MVKPSGYNNRQTSASAIKLKD</sequence>
<reference evidence="2" key="1">
    <citation type="submission" date="2018-02" db="EMBL/GenBank/DDBJ databases">
        <title>Rhizophora mucronata_Transcriptome.</title>
        <authorList>
            <person name="Meera S.P."/>
            <person name="Sreeshan A."/>
            <person name="Augustine A."/>
        </authorList>
    </citation>
    <scope>NUCLEOTIDE SEQUENCE</scope>
    <source>
        <tissue evidence="2">Leaf</tissue>
    </source>
</reference>
<evidence type="ECO:0000313" key="2">
    <source>
        <dbReference type="EMBL" id="MBW83804.1"/>
    </source>
</evidence>
<dbReference type="EMBL" id="GGEC01003321">
    <property type="protein sequence ID" value="MBW83804.1"/>
    <property type="molecule type" value="Transcribed_RNA"/>
</dbReference>
<feature type="compositionally biased region" description="Polar residues" evidence="1">
    <location>
        <begin position="1"/>
        <end position="15"/>
    </location>
</feature>
<accession>A0A2P2IRE4</accession>
<feature type="region of interest" description="Disordered" evidence="1">
    <location>
        <begin position="1"/>
        <end position="21"/>
    </location>
</feature>